<evidence type="ECO:0000256" key="6">
    <source>
        <dbReference type="ARBA" id="ARBA00023163"/>
    </source>
</evidence>
<feature type="region of interest" description="Disordered" evidence="8">
    <location>
        <begin position="262"/>
        <end position="357"/>
    </location>
</feature>
<dbReference type="Proteomes" id="UP001310594">
    <property type="component" value="Unassembled WGS sequence"/>
</dbReference>
<proteinExistence type="predicted"/>
<dbReference type="Gene3D" id="3.30.160.60">
    <property type="entry name" value="Classic Zinc Finger"/>
    <property type="match status" value="1"/>
</dbReference>
<sequence>MAAMQQTHTLPSFPQAPSPMPIKSPRSSNGKAPSPSLHAQNWQPYPAYPATSRRQSISSIHSRNSHASLSGSSDNDSNKGLCPIATCGRHVKDLKAHMLTHQHERPEKCPIPTCEYHTKGFARKYDKNRHTLTHYKGTMVCGFCPGSGSAAEKSFNRADVFKRHLTSVHGVEQTAPNSRRKSPSASSVAGSKRAFNGSAILPSSLSGMCSTCGVTFGSAQDFYEHLDDCVLRVVQQAEPSEAINEALLGSVVGDIEVQETMERHGLPATVDQNTAFDQEDDAEEEEDDDEDDDEDGTYGTRTGRSGKGAIKSRKMANGSSTSTNGAVGKPSKGLTRSKNGVPLVMSGKGSKRRKNYPLSWGAAPEKMRMKKRVLCVYDGQRRLWKDDMMLDGDHEVRIPLNDGSRQWVTDLDVQTLRRADGVFSATEEERGPWIQDEAELERLMQ</sequence>
<keyword evidence="7" id="KW-0539">Nucleus</keyword>
<evidence type="ECO:0000256" key="5">
    <source>
        <dbReference type="ARBA" id="ARBA00023015"/>
    </source>
</evidence>
<dbReference type="GO" id="GO:0008270">
    <property type="term" value="F:zinc ion binding"/>
    <property type="evidence" value="ECO:0007669"/>
    <property type="project" value="UniProtKB-KW"/>
</dbReference>
<feature type="domain" description="C2H2-type" evidence="9">
    <location>
        <begin position="80"/>
        <end position="101"/>
    </location>
</feature>
<dbReference type="InterPro" id="IPR051061">
    <property type="entry name" value="Zinc_finger_trans_reg"/>
</dbReference>
<protein>
    <recommendedName>
        <fullName evidence="9">C2H2-type domain-containing protein</fullName>
    </recommendedName>
</protein>
<comment type="caution">
    <text evidence="10">The sequence shown here is derived from an EMBL/GenBank/DDBJ whole genome shotgun (WGS) entry which is preliminary data.</text>
</comment>
<feature type="region of interest" description="Disordered" evidence="8">
    <location>
        <begin position="1"/>
        <end position="77"/>
    </location>
</feature>
<dbReference type="GO" id="GO:0005634">
    <property type="term" value="C:nucleus"/>
    <property type="evidence" value="ECO:0007669"/>
    <property type="project" value="UniProtKB-SubCell"/>
</dbReference>
<keyword evidence="3" id="KW-0863">Zinc-finger</keyword>
<gene>
    <name evidence="10" type="ORF">LTR97_007688</name>
</gene>
<evidence type="ECO:0000256" key="7">
    <source>
        <dbReference type="ARBA" id="ARBA00023242"/>
    </source>
</evidence>
<dbReference type="InterPro" id="IPR013087">
    <property type="entry name" value="Znf_C2H2_type"/>
</dbReference>
<reference evidence="10" key="1">
    <citation type="submission" date="2023-08" db="EMBL/GenBank/DDBJ databases">
        <title>Black Yeasts Isolated from many extreme environments.</title>
        <authorList>
            <person name="Coleine C."/>
            <person name="Stajich J.E."/>
            <person name="Selbmann L."/>
        </authorList>
    </citation>
    <scope>NUCLEOTIDE SEQUENCE</scope>
    <source>
        <strain evidence="10">CCFEE 5810</strain>
    </source>
</reference>
<dbReference type="PANTHER" id="PTHR46179">
    <property type="entry name" value="ZINC FINGER PROTEIN"/>
    <property type="match status" value="1"/>
</dbReference>
<keyword evidence="4" id="KW-0862">Zinc</keyword>
<keyword evidence="6" id="KW-0804">Transcription</keyword>
<dbReference type="PANTHER" id="PTHR46179:SF13">
    <property type="entry name" value="C2H2-TYPE DOMAIN-CONTAINING PROTEIN"/>
    <property type="match status" value="1"/>
</dbReference>
<dbReference type="InterPro" id="IPR036236">
    <property type="entry name" value="Znf_C2H2_sf"/>
</dbReference>
<name>A0AAN7WF11_9PEZI</name>
<evidence type="ECO:0000313" key="10">
    <source>
        <dbReference type="EMBL" id="KAK5697550.1"/>
    </source>
</evidence>
<feature type="region of interest" description="Disordered" evidence="8">
    <location>
        <begin position="170"/>
        <end position="191"/>
    </location>
</feature>
<feature type="domain" description="C2H2-type" evidence="9">
    <location>
        <begin position="139"/>
        <end position="169"/>
    </location>
</feature>
<evidence type="ECO:0000313" key="11">
    <source>
        <dbReference type="Proteomes" id="UP001310594"/>
    </source>
</evidence>
<evidence type="ECO:0000256" key="2">
    <source>
        <dbReference type="ARBA" id="ARBA00022723"/>
    </source>
</evidence>
<keyword evidence="5" id="KW-0805">Transcription regulation</keyword>
<organism evidence="10 11">
    <name type="scientific">Elasticomyces elasticus</name>
    <dbReference type="NCBI Taxonomy" id="574655"/>
    <lineage>
        <taxon>Eukaryota</taxon>
        <taxon>Fungi</taxon>
        <taxon>Dikarya</taxon>
        <taxon>Ascomycota</taxon>
        <taxon>Pezizomycotina</taxon>
        <taxon>Dothideomycetes</taxon>
        <taxon>Dothideomycetidae</taxon>
        <taxon>Mycosphaerellales</taxon>
        <taxon>Teratosphaeriaceae</taxon>
        <taxon>Elasticomyces</taxon>
    </lineage>
</organism>
<keyword evidence="2" id="KW-0479">Metal-binding</keyword>
<dbReference type="SMART" id="SM00355">
    <property type="entry name" value="ZnF_C2H2"/>
    <property type="match status" value="4"/>
</dbReference>
<feature type="compositionally biased region" description="Acidic residues" evidence="8">
    <location>
        <begin position="277"/>
        <end position="296"/>
    </location>
</feature>
<feature type="domain" description="C2H2-type" evidence="9">
    <location>
        <begin position="107"/>
        <end position="134"/>
    </location>
</feature>
<evidence type="ECO:0000259" key="9">
    <source>
        <dbReference type="SMART" id="SM00355"/>
    </source>
</evidence>
<evidence type="ECO:0000256" key="4">
    <source>
        <dbReference type="ARBA" id="ARBA00022833"/>
    </source>
</evidence>
<feature type="compositionally biased region" description="Low complexity" evidence="8">
    <location>
        <begin position="52"/>
        <end position="70"/>
    </location>
</feature>
<dbReference type="AlphaFoldDB" id="A0AAN7WF11"/>
<feature type="compositionally biased region" description="Polar residues" evidence="8">
    <location>
        <begin position="1"/>
        <end position="12"/>
    </location>
</feature>
<comment type="subcellular location">
    <subcellularLocation>
        <location evidence="1">Nucleus</location>
    </subcellularLocation>
</comment>
<dbReference type="SUPFAM" id="SSF57667">
    <property type="entry name" value="beta-beta-alpha zinc fingers"/>
    <property type="match status" value="1"/>
</dbReference>
<feature type="compositionally biased region" description="Polar residues" evidence="8">
    <location>
        <begin position="25"/>
        <end position="43"/>
    </location>
</feature>
<evidence type="ECO:0000256" key="8">
    <source>
        <dbReference type="SAM" id="MobiDB-lite"/>
    </source>
</evidence>
<evidence type="ECO:0000256" key="3">
    <source>
        <dbReference type="ARBA" id="ARBA00022771"/>
    </source>
</evidence>
<dbReference type="EMBL" id="JAVRQU010000011">
    <property type="protein sequence ID" value="KAK5697550.1"/>
    <property type="molecule type" value="Genomic_DNA"/>
</dbReference>
<evidence type="ECO:0000256" key="1">
    <source>
        <dbReference type="ARBA" id="ARBA00004123"/>
    </source>
</evidence>
<feature type="domain" description="C2H2-type" evidence="9">
    <location>
        <begin position="207"/>
        <end position="227"/>
    </location>
</feature>
<accession>A0AAN7WF11</accession>
<dbReference type="GO" id="GO:0006357">
    <property type="term" value="P:regulation of transcription by RNA polymerase II"/>
    <property type="evidence" value="ECO:0007669"/>
    <property type="project" value="TreeGrafter"/>
</dbReference>